<protein>
    <submittedName>
        <fullName evidence="2">Unannotated protein</fullName>
    </submittedName>
</protein>
<accession>A0A6J6LTE2</accession>
<name>A0A6J6LTE2_9ZZZZ</name>
<proteinExistence type="predicted"/>
<dbReference type="AlphaFoldDB" id="A0A6J6LTE2"/>
<evidence type="ECO:0000313" key="2">
    <source>
        <dbReference type="EMBL" id="CAB4664972.1"/>
    </source>
</evidence>
<reference evidence="2" key="1">
    <citation type="submission" date="2020-05" db="EMBL/GenBank/DDBJ databases">
        <authorList>
            <person name="Chiriac C."/>
            <person name="Salcher M."/>
            <person name="Ghai R."/>
            <person name="Kavagutti S V."/>
        </authorList>
    </citation>
    <scope>NUCLEOTIDE SEQUENCE</scope>
</reference>
<feature type="compositionally biased region" description="Gly residues" evidence="1">
    <location>
        <begin position="189"/>
        <end position="198"/>
    </location>
</feature>
<dbReference type="EMBL" id="CAEZWR010000078">
    <property type="protein sequence ID" value="CAB4664972.1"/>
    <property type="molecule type" value="Genomic_DNA"/>
</dbReference>
<evidence type="ECO:0000256" key="1">
    <source>
        <dbReference type="SAM" id="MobiDB-lite"/>
    </source>
</evidence>
<feature type="region of interest" description="Disordered" evidence="1">
    <location>
        <begin position="178"/>
        <end position="198"/>
    </location>
</feature>
<organism evidence="2">
    <name type="scientific">freshwater metagenome</name>
    <dbReference type="NCBI Taxonomy" id="449393"/>
    <lineage>
        <taxon>unclassified sequences</taxon>
        <taxon>metagenomes</taxon>
        <taxon>ecological metagenomes</taxon>
    </lineage>
</organism>
<sequence>MTDSVHRRNYRISKVLAVVTAVFAWGIGGSATDAFAAPACNVAPALGVTVTCTFSSGGFTDLVVPSGTASVTIVAIGGSGGANSGLSSGGSGARVSSSVSASSGQTLRVYVGGGGIIGGAGGAGYGAGGDTGAYGGGGGGSSAVLLNGTVITVAGGGGGGGGAGAGGIAGGVNGAGGAGAGPSDSNGTPGAGGAGGIGGTFVDNESNFHPGVYATSGGSGYNASGGTGTGGGGGSTSSGGAGGAGWGGGAGGGYAWATTSTSGGGGAGGSYGPAGAVFASAGNATVNASGAAGTVQLTFNASSTQSEPQLPPDILQGVGVKDGLCVGVDQPTLNWGGSSNGGWGRSWAQWANGGLGGFVCQRTLRYNPTLQLWVTIV</sequence>
<gene>
    <name evidence="2" type="ORF">UFOPK2282_00780</name>
</gene>